<sequence length="203" mass="22165">MTVPAPTVPSDNAGKIPLRLCAFNVAGGRRSAGGQAGGADNGLGHLLFSVVAVVWEIGSDLPAASARKAQINLPTVCYLPSKRAASAAAEEAERKARKRLSRKAHKCVRSINHSFIHSFHSIPFIQQHSQTQASIESSQRQEARVRSQRRPREKYRRVDCVSSVLRRSQRHQPNQPIIDERASEKERETDGAAAIAIATCLSL</sequence>
<reference evidence="2 3" key="1">
    <citation type="submission" date="2015-01" db="EMBL/GenBank/DDBJ databases">
        <title>Evolution of Trichinella species and genotypes.</title>
        <authorList>
            <person name="Korhonen P.K."/>
            <person name="Edoardo P."/>
            <person name="Giuseppe L.R."/>
            <person name="Gasser R.B."/>
        </authorList>
    </citation>
    <scope>NUCLEOTIDE SEQUENCE [LARGE SCALE GENOMIC DNA]</scope>
    <source>
        <strain evidence="2">ISS470</strain>
    </source>
</reference>
<evidence type="ECO:0000256" key="1">
    <source>
        <dbReference type="SAM" id="MobiDB-lite"/>
    </source>
</evidence>
<feature type="region of interest" description="Disordered" evidence="1">
    <location>
        <begin position="130"/>
        <end position="190"/>
    </location>
</feature>
<dbReference type="Proteomes" id="UP000054995">
    <property type="component" value="Unassembled WGS sequence"/>
</dbReference>
<protein>
    <submittedName>
        <fullName evidence="2">Uncharacterized protein</fullName>
    </submittedName>
</protein>
<dbReference type="EMBL" id="JYDT01000064">
    <property type="protein sequence ID" value="KRY86884.1"/>
    <property type="molecule type" value="Genomic_DNA"/>
</dbReference>
<accession>A0A0V1FLF6</accession>
<dbReference type="AlphaFoldDB" id="A0A0V1FLF6"/>
<name>A0A0V1FLF6_TRIPS</name>
<evidence type="ECO:0000313" key="2">
    <source>
        <dbReference type="EMBL" id="KRY86884.1"/>
    </source>
</evidence>
<comment type="caution">
    <text evidence="2">The sequence shown here is derived from an EMBL/GenBank/DDBJ whole genome shotgun (WGS) entry which is preliminary data.</text>
</comment>
<proteinExistence type="predicted"/>
<organism evidence="2 3">
    <name type="scientific">Trichinella pseudospiralis</name>
    <name type="common">Parasitic roundworm</name>
    <dbReference type="NCBI Taxonomy" id="6337"/>
    <lineage>
        <taxon>Eukaryota</taxon>
        <taxon>Metazoa</taxon>
        <taxon>Ecdysozoa</taxon>
        <taxon>Nematoda</taxon>
        <taxon>Enoplea</taxon>
        <taxon>Dorylaimia</taxon>
        <taxon>Trichinellida</taxon>
        <taxon>Trichinellidae</taxon>
        <taxon>Trichinella</taxon>
    </lineage>
</organism>
<feature type="compositionally biased region" description="Basic residues" evidence="1">
    <location>
        <begin position="146"/>
        <end position="155"/>
    </location>
</feature>
<dbReference type="OrthoDB" id="10589941at2759"/>
<keyword evidence="3" id="KW-1185">Reference proteome</keyword>
<evidence type="ECO:0000313" key="3">
    <source>
        <dbReference type="Proteomes" id="UP000054995"/>
    </source>
</evidence>
<feature type="compositionally biased region" description="Basic and acidic residues" evidence="1">
    <location>
        <begin position="178"/>
        <end position="190"/>
    </location>
</feature>
<gene>
    <name evidence="2" type="ORF">T4D_16682</name>
</gene>